<gene>
    <name evidence="3" type="ORF">AWU67_10575</name>
</gene>
<proteinExistence type="predicted"/>
<dbReference type="EMBL" id="CP014145">
    <property type="protein sequence ID" value="AMB59233.1"/>
    <property type="molecule type" value="Genomic_DNA"/>
</dbReference>
<dbReference type="KEGG" id="mvd:AWU67_10575"/>
<name>A0A0X8E4G4_9MICO</name>
<feature type="compositionally biased region" description="Low complexity" evidence="1">
    <location>
        <begin position="41"/>
        <end position="67"/>
    </location>
</feature>
<dbReference type="OrthoDB" id="5196645at2"/>
<reference evidence="3 4" key="1">
    <citation type="journal article" date="2016" name="J. Biotechnol.">
        <title>First complete genome sequence of a species in the genus Microterricola, an extremophilic cold active enzyme producing bacterial strain ERGS5:02 isolated from Sikkim Himalaya.</title>
        <authorList>
            <person name="Himanshu"/>
            <person name="Swarnkar M.K."/>
            <person name="Singh D."/>
            <person name="Kumar R."/>
        </authorList>
    </citation>
    <scope>NUCLEOTIDE SEQUENCE [LARGE SCALE GENOMIC DNA]</scope>
    <source>
        <strain evidence="3 4">ERGS5:02</strain>
    </source>
</reference>
<keyword evidence="2" id="KW-0732">Signal</keyword>
<reference evidence="4" key="2">
    <citation type="submission" date="2016-01" db="EMBL/GenBank/DDBJ databases">
        <title>First complete genome sequence of a species in the genus Microterricola, an extremophilic cold active enzyme producing strain ERGS5:02 isolated from Sikkim Himalaya.</title>
        <authorList>
            <person name="Kumar R."/>
            <person name="Singh D."/>
            <person name="Swarnkar M.K."/>
        </authorList>
    </citation>
    <scope>NUCLEOTIDE SEQUENCE [LARGE SCALE GENOMIC DNA]</scope>
    <source>
        <strain evidence="4">ERGS5:02</strain>
    </source>
</reference>
<evidence type="ECO:0000256" key="1">
    <source>
        <dbReference type="SAM" id="MobiDB-lite"/>
    </source>
</evidence>
<evidence type="ECO:0000313" key="4">
    <source>
        <dbReference type="Proteomes" id="UP000058305"/>
    </source>
</evidence>
<feature type="chain" id="PRO_5039075408" description="DUF1524 domain-containing protein" evidence="2">
    <location>
        <begin position="25"/>
        <end position="211"/>
    </location>
</feature>
<feature type="region of interest" description="Disordered" evidence="1">
    <location>
        <begin position="30"/>
        <end position="89"/>
    </location>
</feature>
<sequence>MLNRSRIALVVALCGALTVTPAIGAFATTGPEGAPTPSASATPQDTVPTTPAAAPVPVPTTATDAPEPTGPLGSEPSAPPAEDAAQVEGPDEVAAPLAARATGPTTTVRQLLDALKVATPSTTRYDRAQFEEGVIAPGAQCRTRVEVLRQESRVSVTTGSTPCTIRAGEWLSWYDGSTQTDPTLLEMDHLVALKEAWISGADRWTAEQRRD</sequence>
<dbReference type="AlphaFoldDB" id="A0A0X8E4G4"/>
<keyword evidence="4" id="KW-1185">Reference proteome</keyword>
<dbReference type="Proteomes" id="UP000058305">
    <property type="component" value="Chromosome"/>
</dbReference>
<dbReference type="RefSeq" id="WP_067228682.1">
    <property type="nucleotide sequence ID" value="NZ_CP014145.1"/>
</dbReference>
<evidence type="ECO:0008006" key="5">
    <source>
        <dbReference type="Google" id="ProtNLM"/>
    </source>
</evidence>
<feature type="signal peptide" evidence="2">
    <location>
        <begin position="1"/>
        <end position="24"/>
    </location>
</feature>
<accession>A0A0X8E4G4</accession>
<evidence type="ECO:0000256" key="2">
    <source>
        <dbReference type="SAM" id="SignalP"/>
    </source>
</evidence>
<organism evidence="3 4">
    <name type="scientific">Microterricola viridarii</name>
    <dbReference type="NCBI Taxonomy" id="412690"/>
    <lineage>
        <taxon>Bacteria</taxon>
        <taxon>Bacillati</taxon>
        <taxon>Actinomycetota</taxon>
        <taxon>Actinomycetes</taxon>
        <taxon>Micrococcales</taxon>
        <taxon>Microbacteriaceae</taxon>
        <taxon>Microterricola</taxon>
    </lineage>
</organism>
<evidence type="ECO:0000313" key="3">
    <source>
        <dbReference type="EMBL" id="AMB59233.1"/>
    </source>
</evidence>
<feature type="compositionally biased region" description="Low complexity" evidence="1">
    <location>
        <begin position="74"/>
        <end position="84"/>
    </location>
</feature>
<protein>
    <recommendedName>
        <fullName evidence="5">DUF1524 domain-containing protein</fullName>
    </recommendedName>
</protein>